<dbReference type="AlphaFoldDB" id="A0A3S1CTF4"/>
<evidence type="ECO:0000313" key="2">
    <source>
        <dbReference type="Proteomes" id="UP000281028"/>
    </source>
</evidence>
<organism evidence="1 2">
    <name type="scientific">Chitinophaga solisilvae</name>
    <dbReference type="NCBI Taxonomy" id="1233460"/>
    <lineage>
        <taxon>Bacteria</taxon>
        <taxon>Pseudomonadati</taxon>
        <taxon>Bacteroidota</taxon>
        <taxon>Chitinophagia</taxon>
        <taxon>Chitinophagales</taxon>
        <taxon>Chitinophagaceae</taxon>
        <taxon>Chitinophaga</taxon>
    </lineage>
</organism>
<keyword evidence="2" id="KW-1185">Reference proteome</keyword>
<evidence type="ECO:0000313" key="1">
    <source>
        <dbReference type="EMBL" id="NSL90906.1"/>
    </source>
</evidence>
<name>A0A3S1CTF4_9BACT</name>
<proteinExistence type="predicted"/>
<protein>
    <submittedName>
        <fullName evidence="1">Heme-binding domain-containing protein</fullName>
    </submittedName>
</protein>
<comment type="caution">
    <text evidence="1">The sequence shown here is derived from an EMBL/GenBank/DDBJ whole genome shotgun (WGS) entry which is preliminary data.</text>
</comment>
<sequence length="146" mass="17026">MAKMILLLLLLILIGIQFIRPARNRQPGPFPADISQVYALPSGVQQLLQQACYDCHSNQTHYPWYASVQPAGWFLQQHVSAGRRDLNFHEFAAYSSKRKQRKLKHMREQLISGRMPLDSYKWLHPEARLTTVQRDSVIRWIDSVLQ</sequence>
<reference evidence="1" key="1">
    <citation type="submission" date="2020-05" db="EMBL/GenBank/DDBJ databases">
        <title>Chitinophaga laudate sp. nov., isolated from a tropical peat swamp.</title>
        <authorList>
            <person name="Goh C.B.S."/>
            <person name="Lee M.S."/>
            <person name="Parimannan S."/>
            <person name="Pasbakhsh P."/>
            <person name="Yule C.M."/>
            <person name="Rajandas H."/>
            <person name="Loke S."/>
            <person name="Croft L."/>
            <person name="Tan J.B.L."/>
        </authorList>
    </citation>
    <scope>NUCLEOTIDE SEQUENCE</scope>
    <source>
        <strain evidence="1">Mgbs1</strain>
    </source>
</reference>
<dbReference type="Proteomes" id="UP000281028">
    <property type="component" value="Unassembled WGS sequence"/>
</dbReference>
<gene>
    <name evidence="1" type="ORF">ECE50_029045</name>
</gene>
<dbReference type="SMART" id="SM01235">
    <property type="entry name" value="Haem_bd"/>
    <property type="match status" value="1"/>
</dbReference>
<dbReference type="Pfam" id="PF14376">
    <property type="entry name" value="Haem_bd"/>
    <property type="match status" value="1"/>
</dbReference>
<dbReference type="InterPro" id="IPR025992">
    <property type="entry name" value="Haem-bd"/>
</dbReference>
<dbReference type="EMBL" id="RIAR02000001">
    <property type="protein sequence ID" value="NSL90906.1"/>
    <property type="molecule type" value="Genomic_DNA"/>
</dbReference>
<dbReference type="OrthoDB" id="196738at2"/>
<accession>A0A3S1CTF4</accession>